<evidence type="ECO:0000256" key="8">
    <source>
        <dbReference type="ARBA" id="ARBA00022989"/>
    </source>
</evidence>
<dbReference type="SUPFAM" id="SSF55874">
    <property type="entry name" value="ATPase domain of HSP90 chaperone/DNA topoisomerase II/histidine kinase"/>
    <property type="match status" value="1"/>
</dbReference>
<feature type="transmembrane region" description="Helical" evidence="11">
    <location>
        <begin position="131"/>
        <end position="155"/>
    </location>
</feature>
<dbReference type="SMART" id="SM00387">
    <property type="entry name" value="HATPase_c"/>
    <property type="match status" value="1"/>
</dbReference>
<dbReference type="Pfam" id="PF00512">
    <property type="entry name" value="HisKA"/>
    <property type="match status" value="1"/>
</dbReference>
<accession>A0ABS5XM73</accession>
<evidence type="ECO:0000256" key="4">
    <source>
        <dbReference type="ARBA" id="ARBA00022553"/>
    </source>
</evidence>
<feature type="domain" description="HAMP" evidence="13">
    <location>
        <begin position="156"/>
        <end position="210"/>
    </location>
</feature>
<evidence type="ECO:0000256" key="9">
    <source>
        <dbReference type="ARBA" id="ARBA00023012"/>
    </source>
</evidence>
<evidence type="ECO:0000256" key="2">
    <source>
        <dbReference type="ARBA" id="ARBA00004370"/>
    </source>
</evidence>
<organism evidence="14 15">
    <name type="scientific">Metapseudomonas boanensis</name>
    <dbReference type="NCBI Taxonomy" id="2822138"/>
    <lineage>
        <taxon>Bacteria</taxon>
        <taxon>Pseudomonadati</taxon>
        <taxon>Pseudomonadota</taxon>
        <taxon>Gammaproteobacteria</taxon>
        <taxon>Pseudomonadales</taxon>
        <taxon>Pseudomonadaceae</taxon>
        <taxon>Metapseudomonas</taxon>
    </lineage>
</organism>
<keyword evidence="15" id="KW-1185">Reference proteome</keyword>
<evidence type="ECO:0000313" key="15">
    <source>
        <dbReference type="Proteomes" id="UP001519667"/>
    </source>
</evidence>
<keyword evidence="10 11" id="KW-0472">Membrane</keyword>
<dbReference type="Pfam" id="PF00672">
    <property type="entry name" value="HAMP"/>
    <property type="match status" value="1"/>
</dbReference>
<evidence type="ECO:0000313" key="14">
    <source>
        <dbReference type="EMBL" id="MBT8768790.1"/>
    </source>
</evidence>
<dbReference type="RefSeq" id="WP_215379710.1">
    <property type="nucleotide sequence ID" value="NZ_JAGTIS010000016.1"/>
</dbReference>
<evidence type="ECO:0000256" key="3">
    <source>
        <dbReference type="ARBA" id="ARBA00012438"/>
    </source>
</evidence>
<dbReference type="SUPFAM" id="SSF47384">
    <property type="entry name" value="Homodimeric domain of signal transducing histidine kinase"/>
    <property type="match status" value="1"/>
</dbReference>
<dbReference type="SMART" id="SM00304">
    <property type="entry name" value="HAMP"/>
    <property type="match status" value="1"/>
</dbReference>
<keyword evidence="5" id="KW-0808">Transferase</keyword>
<dbReference type="InterPro" id="IPR004358">
    <property type="entry name" value="Sig_transdc_His_kin-like_C"/>
</dbReference>
<comment type="catalytic activity">
    <reaction evidence="1">
        <text>ATP + protein L-histidine = ADP + protein N-phospho-L-histidine.</text>
        <dbReference type="EC" id="2.7.13.3"/>
    </reaction>
</comment>
<evidence type="ECO:0000259" key="13">
    <source>
        <dbReference type="PROSITE" id="PS50885"/>
    </source>
</evidence>
<dbReference type="InterPro" id="IPR036890">
    <property type="entry name" value="HATPase_C_sf"/>
</dbReference>
<evidence type="ECO:0000256" key="1">
    <source>
        <dbReference type="ARBA" id="ARBA00000085"/>
    </source>
</evidence>
<dbReference type="Gene3D" id="3.30.565.10">
    <property type="entry name" value="Histidine kinase-like ATPase, C-terminal domain"/>
    <property type="match status" value="1"/>
</dbReference>
<keyword evidence="8 11" id="KW-1133">Transmembrane helix</keyword>
<dbReference type="InterPro" id="IPR050428">
    <property type="entry name" value="TCS_sensor_his_kinase"/>
</dbReference>
<gene>
    <name evidence="14" type="ORF">J7302_22025</name>
</gene>
<sequence length="429" mass="48177">MEFRQSLARRIVIAFVLMTALVGGAFAIGIIEVVHLIEEQLISRDLSNELHRVLAQNIAKGRVPSLDSDTRFFTSDGQWGQLIPPELDALAPGFHEVFEDERSYHALIREIEGRRYILLQDQSDFEAREQVLYRVVMVGFGLSVMLSALLGWLLARKVIEPVVRLARQVRHRDQLLGLAPPLAPDYADDEVGQLARAFDDTLGRLHEVLTRERLFTSDVSHELRTPLMVLASSCELLEENPHLDPRAQAQVQRIARATQEMRDLVQTFLMLARAQREEINLAPQASLSTVADELVAQWRSAIEQKGLRFEYLPGVLQEGRYNAAFLRSVLGNLLRNALHYTDTGTIRLALQDGSFVVEDSGVGIPAESREAMFRPFVRGDERRGDGLGLGLSLVQRICDSQGWTVSLSDMHPSGCRFKVDLDGRAQHTP</sequence>
<dbReference type="InterPro" id="IPR036097">
    <property type="entry name" value="HisK_dim/P_sf"/>
</dbReference>
<comment type="subcellular location">
    <subcellularLocation>
        <location evidence="2">Membrane</location>
    </subcellularLocation>
</comment>
<dbReference type="Proteomes" id="UP001519667">
    <property type="component" value="Unassembled WGS sequence"/>
</dbReference>
<protein>
    <recommendedName>
        <fullName evidence="3">histidine kinase</fullName>
        <ecNumber evidence="3">2.7.13.3</ecNumber>
    </recommendedName>
</protein>
<dbReference type="InterPro" id="IPR003661">
    <property type="entry name" value="HisK_dim/P_dom"/>
</dbReference>
<evidence type="ECO:0000256" key="11">
    <source>
        <dbReference type="SAM" id="Phobius"/>
    </source>
</evidence>
<dbReference type="CDD" id="cd00082">
    <property type="entry name" value="HisKA"/>
    <property type="match status" value="1"/>
</dbReference>
<keyword evidence="7 14" id="KW-0418">Kinase</keyword>
<comment type="caution">
    <text evidence="14">The sequence shown here is derived from an EMBL/GenBank/DDBJ whole genome shotgun (WGS) entry which is preliminary data.</text>
</comment>
<dbReference type="PROSITE" id="PS50885">
    <property type="entry name" value="HAMP"/>
    <property type="match status" value="1"/>
</dbReference>
<proteinExistence type="predicted"/>
<dbReference type="InterPro" id="IPR003594">
    <property type="entry name" value="HATPase_dom"/>
</dbReference>
<dbReference type="InterPro" id="IPR005467">
    <property type="entry name" value="His_kinase_dom"/>
</dbReference>
<keyword evidence="6 11" id="KW-0812">Transmembrane</keyword>
<evidence type="ECO:0000256" key="7">
    <source>
        <dbReference type="ARBA" id="ARBA00022777"/>
    </source>
</evidence>
<dbReference type="EMBL" id="JAGTIS010000016">
    <property type="protein sequence ID" value="MBT8768790.1"/>
    <property type="molecule type" value="Genomic_DNA"/>
</dbReference>
<dbReference type="PANTHER" id="PTHR45436:SF16">
    <property type="entry name" value="HISTIDINE KINASE"/>
    <property type="match status" value="1"/>
</dbReference>
<dbReference type="EC" id="2.7.13.3" evidence="3"/>
<dbReference type="Pfam" id="PF02518">
    <property type="entry name" value="HATPase_c"/>
    <property type="match status" value="1"/>
</dbReference>
<dbReference type="PRINTS" id="PR00344">
    <property type="entry name" value="BCTRLSENSOR"/>
</dbReference>
<dbReference type="GO" id="GO:0016301">
    <property type="term" value="F:kinase activity"/>
    <property type="evidence" value="ECO:0007669"/>
    <property type="project" value="UniProtKB-KW"/>
</dbReference>
<dbReference type="SMART" id="SM00388">
    <property type="entry name" value="HisKA"/>
    <property type="match status" value="1"/>
</dbReference>
<dbReference type="InterPro" id="IPR003660">
    <property type="entry name" value="HAMP_dom"/>
</dbReference>
<evidence type="ECO:0000256" key="6">
    <source>
        <dbReference type="ARBA" id="ARBA00022692"/>
    </source>
</evidence>
<dbReference type="PANTHER" id="PTHR45436">
    <property type="entry name" value="SENSOR HISTIDINE KINASE YKOH"/>
    <property type="match status" value="1"/>
</dbReference>
<feature type="transmembrane region" description="Helical" evidence="11">
    <location>
        <begin position="12"/>
        <end position="37"/>
    </location>
</feature>
<name>A0ABS5XM73_9GAMM</name>
<feature type="domain" description="Histidine kinase" evidence="12">
    <location>
        <begin position="218"/>
        <end position="425"/>
    </location>
</feature>
<keyword evidence="4" id="KW-0597">Phosphoprotein</keyword>
<dbReference type="PROSITE" id="PS50109">
    <property type="entry name" value="HIS_KIN"/>
    <property type="match status" value="1"/>
</dbReference>
<dbReference type="Gene3D" id="1.10.287.130">
    <property type="match status" value="1"/>
</dbReference>
<keyword evidence="9" id="KW-0902">Two-component regulatory system</keyword>
<evidence type="ECO:0000259" key="12">
    <source>
        <dbReference type="PROSITE" id="PS50109"/>
    </source>
</evidence>
<evidence type="ECO:0000256" key="10">
    <source>
        <dbReference type="ARBA" id="ARBA00023136"/>
    </source>
</evidence>
<evidence type="ECO:0000256" key="5">
    <source>
        <dbReference type="ARBA" id="ARBA00022679"/>
    </source>
</evidence>
<reference evidence="14 15" key="1">
    <citation type="submission" date="2021-04" db="EMBL/GenBank/DDBJ databases">
        <title>Pseudomonas boanensis sp. nov., a bacterium isolated from river water used for household purposes in Boane District, Mozambique.</title>
        <authorList>
            <person name="Nicklasson M."/>
            <person name="Martin-Rodriguez A.J."/>
            <person name="Thorell K."/>
            <person name="Neves L."/>
            <person name="Mussagy A."/>
            <person name="Rydberg H.A."/>
            <person name="Hernroth B."/>
            <person name="Svensson-Stadler L."/>
            <person name="Sjoling A."/>
        </authorList>
    </citation>
    <scope>NUCLEOTIDE SEQUENCE [LARGE SCALE GENOMIC DNA]</scope>
    <source>
        <strain evidence="14 15">DB1</strain>
    </source>
</reference>
<dbReference type="Gene3D" id="6.10.340.10">
    <property type="match status" value="1"/>
</dbReference>